<evidence type="ECO:0000313" key="3">
    <source>
        <dbReference type="Proteomes" id="UP000279799"/>
    </source>
</evidence>
<name>A0A448TU78_9PAST</name>
<accession>A0A448TU78</accession>
<keyword evidence="3" id="KW-1185">Reference proteome</keyword>
<dbReference type="RefSeq" id="WP_126599324.1">
    <property type="nucleotide sequence ID" value="NZ_LR134510.1"/>
</dbReference>
<evidence type="ECO:0000313" key="2">
    <source>
        <dbReference type="EMBL" id="VEJ09413.1"/>
    </source>
</evidence>
<evidence type="ECO:0000256" key="1">
    <source>
        <dbReference type="SAM" id="Coils"/>
    </source>
</evidence>
<dbReference type="AlphaFoldDB" id="A0A448TU78"/>
<feature type="coiled-coil region" evidence="1">
    <location>
        <begin position="13"/>
        <end position="40"/>
    </location>
</feature>
<dbReference type="Proteomes" id="UP000279799">
    <property type="component" value="Chromosome"/>
</dbReference>
<organism evidence="2 3">
    <name type="scientific">Actinobacillus delphinicola</name>
    <dbReference type="NCBI Taxonomy" id="51161"/>
    <lineage>
        <taxon>Bacteria</taxon>
        <taxon>Pseudomonadati</taxon>
        <taxon>Pseudomonadota</taxon>
        <taxon>Gammaproteobacteria</taxon>
        <taxon>Pasteurellales</taxon>
        <taxon>Pasteurellaceae</taxon>
        <taxon>Actinobacillus</taxon>
    </lineage>
</organism>
<dbReference type="EMBL" id="LR134510">
    <property type="protein sequence ID" value="VEJ09413.1"/>
    <property type="molecule type" value="Genomic_DNA"/>
</dbReference>
<dbReference type="KEGG" id="adp:NCTC12871_00866"/>
<gene>
    <name evidence="2" type="ORF">NCTC12871_00866</name>
</gene>
<keyword evidence="1" id="KW-0175">Coiled coil</keyword>
<feature type="coiled-coil region" evidence="1">
    <location>
        <begin position="133"/>
        <end position="160"/>
    </location>
</feature>
<sequence length="190" mass="22559">MEKDAYIKIDDQIRCKKQEISTLKEKYRLVKQELSAIKSEITCLALAFEDINFSHTSDPKIENDKISLIQLAIKEFKLQLECDNLNCTIGFINSRIDSLEDRKLELFFNTATIDEVKQKFIEVFQSPNECKDFSILIKDFENLEDKKKSLENQLQQWEKQRQFWFCLATKFYGDCLHPELREIFHFPSID</sequence>
<reference evidence="2 3" key="1">
    <citation type="submission" date="2018-12" db="EMBL/GenBank/DDBJ databases">
        <authorList>
            <consortium name="Pathogen Informatics"/>
        </authorList>
    </citation>
    <scope>NUCLEOTIDE SEQUENCE [LARGE SCALE GENOMIC DNA]</scope>
    <source>
        <strain evidence="2 3">NCTC12871</strain>
    </source>
</reference>
<protein>
    <submittedName>
        <fullName evidence="2">Uncharacterized protein</fullName>
    </submittedName>
</protein>
<proteinExistence type="predicted"/>